<dbReference type="GO" id="GO:0016298">
    <property type="term" value="F:lipase activity"/>
    <property type="evidence" value="ECO:0007669"/>
    <property type="project" value="InterPro"/>
</dbReference>
<dbReference type="InterPro" id="IPR008265">
    <property type="entry name" value="Lipase_GDSL_AS"/>
</dbReference>
<name>A0A8S1ZSH5_ARAAE</name>
<dbReference type="Pfam" id="PF00657">
    <property type="entry name" value="Lipase_GDSL"/>
    <property type="match status" value="1"/>
</dbReference>
<organism evidence="4 5">
    <name type="scientific">Arabidopsis arenosa</name>
    <name type="common">Sand rock-cress</name>
    <name type="synonym">Cardaminopsis arenosa</name>
    <dbReference type="NCBI Taxonomy" id="38785"/>
    <lineage>
        <taxon>Eukaryota</taxon>
        <taxon>Viridiplantae</taxon>
        <taxon>Streptophyta</taxon>
        <taxon>Embryophyta</taxon>
        <taxon>Tracheophyta</taxon>
        <taxon>Spermatophyta</taxon>
        <taxon>Magnoliopsida</taxon>
        <taxon>eudicotyledons</taxon>
        <taxon>Gunneridae</taxon>
        <taxon>Pentapetalae</taxon>
        <taxon>rosids</taxon>
        <taxon>malvids</taxon>
        <taxon>Brassicales</taxon>
        <taxon>Brassicaceae</taxon>
        <taxon>Camelineae</taxon>
        <taxon>Arabidopsis</taxon>
    </lineage>
</organism>
<keyword evidence="5" id="KW-1185">Reference proteome</keyword>
<dbReference type="Gene3D" id="3.40.50.1110">
    <property type="entry name" value="SGNH hydrolase"/>
    <property type="match status" value="1"/>
</dbReference>
<evidence type="ECO:0000256" key="1">
    <source>
        <dbReference type="ARBA" id="ARBA00008668"/>
    </source>
</evidence>
<gene>
    <name evidence="4" type="ORF">AARE701A_LOCUS5351</name>
</gene>
<dbReference type="PANTHER" id="PTHR45642">
    <property type="entry name" value="GDSL ESTERASE/LIPASE EXL3"/>
    <property type="match status" value="1"/>
</dbReference>
<accession>A0A8S1ZSH5</accession>
<feature type="chain" id="PRO_5035797113" evidence="3">
    <location>
        <begin position="25"/>
        <end position="345"/>
    </location>
</feature>
<evidence type="ECO:0000313" key="4">
    <source>
        <dbReference type="EMBL" id="CAE5964027.1"/>
    </source>
</evidence>
<proteinExistence type="inferred from homology"/>
<reference evidence="4" key="1">
    <citation type="submission" date="2021-01" db="EMBL/GenBank/DDBJ databases">
        <authorList>
            <person name="Bezrukov I."/>
        </authorList>
    </citation>
    <scope>NUCLEOTIDE SEQUENCE</scope>
</reference>
<dbReference type="PROSITE" id="PS01098">
    <property type="entry name" value="LIPASE_GDSL_SER"/>
    <property type="match status" value="1"/>
</dbReference>
<evidence type="ECO:0000256" key="2">
    <source>
        <dbReference type="ARBA" id="ARBA00022729"/>
    </source>
</evidence>
<dbReference type="CDD" id="cd01837">
    <property type="entry name" value="SGNH_plant_lipase_like"/>
    <property type="match status" value="1"/>
</dbReference>
<protein>
    <submittedName>
        <fullName evidence="4">Uncharacterized protein</fullName>
    </submittedName>
</protein>
<feature type="signal peptide" evidence="3">
    <location>
        <begin position="1"/>
        <end position="24"/>
    </location>
</feature>
<dbReference type="EMBL" id="LR999452">
    <property type="protein sequence ID" value="CAE5964027.1"/>
    <property type="molecule type" value="Genomic_DNA"/>
</dbReference>
<dbReference type="AlphaFoldDB" id="A0A8S1ZSH5"/>
<dbReference type="Proteomes" id="UP000682877">
    <property type="component" value="Chromosome 2"/>
</dbReference>
<dbReference type="GO" id="GO:0006629">
    <property type="term" value="P:lipid metabolic process"/>
    <property type="evidence" value="ECO:0007669"/>
    <property type="project" value="InterPro"/>
</dbReference>
<dbReference type="FunFam" id="3.40.50.1110:FF:000003">
    <property type="entry name" value="GDSL esterase/lipase APG"/>
    <property type="match status" value="1"/>
</dbReference>
<keyword evidence="2 3" id="KW-0732">Signal</keyword>
<dbReference type="GO" id="GO:0005576">
    <property type="term" value="C:extracellular region"/>
    <property type="evidence" value="ECO:0007669"/>
    <property type="project" value="TreeGrafter"/>
</dbReference>
<dbReference type="PANTHER" id="PTHR45642:SF52">
    <property type="entry name" value="GDSL-LIKE LIPASE_ACYLHYDROLASE"/>
    <property type="match status" value="1"/>
</dbReference>
<dbReference type="SUPFAM" id="SSF52266">
    <property type="entry name" value="SGNH hydrolase"/>
    <property type="match status" value="1"/>
</dbReference>
<dbReference type="InterPro" id="IPR035669">
    <property type="entry name" value="SGNH_plant_lipase-like"/>
</dbReference>
<dbReference type="InterPro" id="IPR036514">
    <property type="entry name" value="SGNH_hydro_sf"/>
</dbReference>
<sequence length="345" mass="37313">MNCLMFSKMLLAFSLVSLFYVGNAQQSYGNSTVSALFAFGDSILDTGNNNLLPSFSKVNFYPYGRDFIGGVATGRFGNGRVFSDMIAEGLGLKNILPAYRDPYLSDNDLTTGVCFASGGSGLDAITARTTGSIWVSDQVTDFQNYITRLNGVVGNQEQANAIISNAVYLISAGNNDIAITYFTTGARRLQYTLPAYNDQLVTWTRDLIKSLYDLGARKFAVMGTLPLGCLPGARTLDRVICELFSNQAAAMFNQQLSADIDNLGATFPGAKFVYVDMYNPLYGLISNPQASGFIDAADACCCTPTALVPCPDASRFVFWDVAHPTQKSYETIAPPIIENIKAKLA</sequence>
<comment type="similarity">
    <text evidence="1">Belongs to the 'GDSL' lipolytic enzyme family.</text>
</comment>
<evidence type="ECO:0000256" key="3">
    <source>
        <dbReference type="SAM" id="SignalP"/>
    </source>
</evidence>
<dbReference type="InterPro" id="IPR001087">
    <property type="entry name" value="GDSL"/>
</dbReference>
<dbReference type="InterPro" id="IPR050592">
    <property type="entry name" value="GDSL_lipolytic_enzyme"/>
</dbReference>
<evidence type="ECO:0000313" key="5">
    <source>
        <dbReference type="Proteomes" id="UP000682877"/>
    </source>
</evidence>